<protein>
    <submittedName>
        <fullName evidence="1">DUF6261 family protein</fullName>
    </submittedName>
</protein>
<comment type="caution">
    <text evidence="1">The sequence shown here is derived from an EMBL/GenBank/DDBJ whole genome shotgun (WGS) entry which is preliminary data.</text>
</comment>
<dbReference type="Proteomes" id="UP001163821">
    <property type="component" value="Unassembled WGS sequence"/>
</dbReference>
<dbReference type="InterPro" id="IPR046228">
    <property type="entry name" value="DUF6261"/>
</dbReference>
<name>A0AA41Y6X9_9BACT</name>
<reference evidence="1" key="1">
    <citation type="submission" date="2022-10" db="EMBL/GenBank/DDBJ databases">
        <title>Gaoshiqiia sediminis gen. nov., sp. nov., isolated from coastal sediment.</title>
        <authorList>
            <person name="Yu W.X."/>
            <person name="Mu D.S."/>
            <person name="Du J.Z."/>
            <person name="Liang Y.Q."/>
        </authorList>
    </citation>
    <scope>NUCLEOTIDE SEQUENCE</scope>
    <source>
        <strain evidence="1">A06</strain>
    </source>
</reference>
<gene>
    <name evidence="1" type="ORF">N2K84_09615</name>
</gene>
<dbReference type="EMBL" id="JAPAAF010000011">
    <property type="protein sequence ID" value="MCW0482985.1"/>
    <property type="molecule type" value="Genomic_DNA"/>
</dbReference>
<evidence type="ECO:0000313" key="2">
    <source>
        <dbReference type="Proteomes" id="UP001163821"/>
    </source>
</evidence>
<sequence>MMIEKLNHNSRTTEVDAALVRMIGAYRKTSLNSDAYLADLFAGLEGQSALMSEAIRRMKAESVLEEKDEMRDATLRSVFFMVQGMMYHPDPAVKAAAETVNKVLDHYGMSVIGESYATESSLIGSLLGDLAKPEVQTAIASLSGLAELVAALQAAQDDFEAARIAFEEEKGQETTQVNATALKREVVDIINNQLVVYLRAMAQVNDAVYGPFARTLSEIIADNNEAVKRRSKKKEPAA</sequence>
<proteinExistence type="predicted"/>
<organism evidence="1 2">
    <name type="scientific">Gaoshiqia sediminis</name>
    <dbReference type="NCBI Taxonomy" id="2986998"/>
    <lineage>
        <taxon>Bacteria</taxon>
        <taxon>Pseudomonadati</taxon>
        <taxon>Bacteroidota</taxon>
        <taxon>Bacteroidia</taxon>
        <taxon>Marinilabiliales</taxon>
        <taxon>Prolixibacteraceae</taxon>
        <taxon>Gaoshiqia</taxon>
    </lineage>
</organism>
<dbReference type="Pfam" id="PF19775">
    <property type="entry name" value="DUF6261"/>
    <property type="match status" value="1"/>
</dbReference>
<dbReference type="RefSeq" id="WP_282591588.1">
    <property type="nucleotide sequence ID" value="NZ_JAPAAF010000011.1"/>
</dbReference>
<keyword evidence="2" id="KW-1185">Reference proteome</keyword>
<evidence type="ECO:0000313" key="1">
    <source>
        <dbReference type="EMBL" id="MCW0482985.1"/>
    </source>
</evidence>
<dbReference type="AlphaFoldDB" id="A0AA41Y6X9"/>
<accession>A0AA41Y6X9</accession>